<evidence type="ECO:0000256" key="1">
    <source>
        <dbReference type="ARBA" id="ARBA00001946"/>
    </source>
</evidence>
<dbReference type="AlphaFoldDB" id="A0A317E9F9"/>
<evidence type="ECO:0000256" key="4">
    <source>
        <dbReference type="ARBA" id="ARBA00022842"/>
    </source>
</evidence>
<evidence type="ECO:0000256" key="5">
    <source>
        <dbReference type="PIRSR" id="PIRSR015582-1"/>
    </source>
</evidence>
<keyword evidence="3 6" id="KW-0479">Metal-binding</keyword>
<dbReference type="PANTHER" id="PTHR32308:SF10">
    <property type="entry name" value="CITRATE LYASE SUBUNIT BETA"/>
    <property type="match status" value="1"/>
</dbReference>
<feature type="binding site" evidence="5">
    <location>
        <position position="132"/>
    </location>
    <ligand>
        <name>substrate</name>
    </ligand>
</feature>
<dbReference type="EMBL" id="QGLE01000005">
    <property type="protein sequence ID" value="PWR22924.1"/>
    <property type="molecule type" value="Genomic_DNA"/>
</dbReference>
<dbReference type="OrthoDB" id="9800547at2"/>
<comment type="cofactor">
    <cofactor evidence="1">
        <name>Mg(2+)</name>
        <dbReference type="ChEBI" id="CHEBI:18420"/>
    </cofactor>
</comment>
<sequence length="287" mass="30366">METTMPRSLPLAPRNVFFCSVEKGESWAQVAGARIDAVIVDLEDEVVPDNKAAARDMVAGRIAALDPGIAVFVRSNSVRSPWFGADVPVIAALPRLDAIVVPKVECADDLLIAEAAIEAVTERPVPLIAVLESPPAFLHLDAIAAATPRLAGFTMGPFDLSRALGCARDDDAPPVVTARAMALMAARTHGLVVIDGPVARPLQGEERTAAFRRARAMGFDAKIVTTFDDADQVRAIFTPTEDETALARAIVAAFDGTADDLATLPGGATVDRRNLALARRILTKAAR</sequence>
<dbReference type="PANTHER" id="PTHR32308">
    <property type="entry name" value="LYASE BETA SUBUNIT, PUTATIVE (AFU_ORTHOLOGUE AFUA_4G13030)-RELATED"/>
    <property type="match status" value="1"/>
</dbReference>
<dbReference type="InterPro" id="IPR011206">
    <property type="entry name" value="Citrate_lyase_beta/mcl1/mcl2"/>
</dbReference>
<dbReference type="PIRSF" id="PIRSF015582">
    <property type="entry name" value="Cit_lyase_B"/>
    <property type="match status" value="1"/>
</dbReference>
<evidence type="ECO:0000256" key="2">
    <source>
        <dbReference type="ARBA" id="ARBA00005568"/>
    </source>
</evidence>
<keyword evidence="4 6" id="KW-0460">Magnesium</keyword>
<organism evidence="8 9">
    <name type="scientific">Zavarzinia aquatilis</name>
    <dbReference type="NCBI Taxonomy" id="2211142"/>
    <lineage>
        <taxon>Bacteria</taxon>
        <taxon>Pseudomonadati</taxon>
        <taxon>Pseudomonadota</taxon>
        <taxon>Alphaproteobacteria</taxon>
        <taxon>Rhodospirillales</taxon>
        <taxon>Zavarziniaceae</taxon>
        <taxon>Zavarzinia</taxon>
    </lineage>
</organism>
<dbReference type="Pfam" id="PF03328">
    <property type="entry name" value="HpcH_HpaI"/>
    <property type="match status" value="1"/>
</dbReference>
<feature type="binding site" evidence="5">
    <location>
        <position position="74"/>
    </location>
    <ligand>
        <name>substrate</name>
    </ligand>
</feature>
<proteinExistence type="inferred from homology"/>
<evidence type="ECO:0000313" key="8">
    <source>
        <dbReference type="EMBL" id="PWR22924.1"/>
    </source>
</evidence>
<reference evidence="8 9" key="1">
    <citation type="submission" date="2018-05" db="EMBL/GenBank/DDBJ databases">
        <title>Zavarzinia sp. HR-AS.</title>
        <authorList>
            <person name="Lee Y."/>
            <person name="Jeon C.O."/>
        </authorList>
    </citation>
    <scope>NUCLEOTIDE SEQUENCE [LARGE SCALE GENOMIC DNA]</scope>
    <source>
        <strain evidence="8 9">HR-AS</strain>
    </source>
</reference>
<feature type="binding site" evidence="6">
    <location>
        <position position="159"/>
    </location>
    <ligand>
        <name>Mg(2+)</name>
        <dbReference type="ChEBI" id="CHEBI:18420"/>
    </ligand>
</feature>
<evidence type="ECO:0000259" key="7">
    <source>
        <dbReference type="Pfam" id="PF03328"/>
    </source>
</evidence>
<accession>A0A317E9F9</accession>
<dbReference type="GO" id="GO:0006107">
    <property type="term" value="P:oxaloacetate metabolic process"/>
    <property type="evidence" value="ECO:0007669"/>
    <property type="project" value="TreeGrafter"/>
</dbReference>
<protein>
    <recommendedName>
        <fullName evidence="7">HpcH/HpaI aldolase/citrate lyase domain-containing protein</fullName>
    </recommendedName>
</protein>
<comment type="similarity">
    <text evidence="2">Belongs to the HpcH/HpaI aldolase family.</text>
</comment>
<dbReference type="InterPro" id="IPR040442">
    <property type="entry name" value="Pyrv_kinase-like_dom_sf"/>
</dbReference>
<dbReference type="InterPro" id="IPR005000">
    <property type="entry name" value="Aldolase/citrate-lyase_domain"/>
</dbReference>
<feature type="domain" description="HpcH/HpaI aldolase/citrate lyase" evidence="7">
    <location>
        <begin position="15"/>
        <end position="224"/>
    </location>
</feature>
<dbReference type="GO" id="GO:0000287">
    <property type="term" value="F:magnesium ion binding"/>
    <property type="evidence" value="ECO:0007669"/>
    <property type="project" value="TreeGrafter"/>
</dbReference>
<evidence type="ECO:0000256" key="3">
    <source>
        <dbReference type="ARBA" id="ARBA00022723"/>
    </source>
</evidence>
<dbReference type="Proteomes" id="UP000245461">
    <property type="component" value="Unassembled WGS sequence"/>
</dbReference>
<dbReference type="SUPFAM" id="SSF51621">
    <property type="entry name" value="Phosphoenolpyruvate/pyruvate domain"/>
    <property type="match status" value="1"/>
</dbReference>
<name>A0A317E9F9_9PROT</name>
<keyword evidence="9" id="KW-1185">Reference proteome</keyword>
<evidence type="ECO:0000313" key="9">
    <source>
        <dbReference type="Proteomes" id="UP000245461"/>
    </source>
</evidence>
<evidence type="ECO:0000256" key="6">
    <source>
        <dbReference type="PIRSR" id="PIRSR015582-2"/>
    </source>
</evidence>
<feature type="binding site" evidence="6">
    <location>
        <position position="132"/>
    </location>
    <ligand>
        <name>Mg(2+)</name>
        <dbReference type="ChEBI" id="CHEBI:18420"/>
    </ligand>
</feature>
<dbReference type="GO" id="GO:0003824">
    <property type="term" value="F:catalytic activity"/>
    <property type="evidence" value="ECO:0007669"/>
    <property type="project" value="InterPro"/>
</dbReference>
<comment type="caution">
    <text evidence="8">The sequence shown here is derived from an EMBL/GenBank/DDBJ whole genome shotgun (WGS) entry which is preliminary data.</text>
</comment>
<dbReference type="Gene3D" id="3.20.20.60">
    <property type="entry name" value="Phosphoenolpyruvate-binding domains"/>
    <property type="match status" value="1"/>
</dbReference>
<dbReference type="InterPro" id="IPR015813">
    <property type="entry name" value="Pyrv/PenolPyrv_kinase-like_dom"/>
</dbReference>
<gene>
    <name evidence="8" type="ORF">DKG74_10945</name>
</gene>